<dbReference type="SUPFAM" id="SSF54695">
    <property type="entry name" value="POZ domain"/>
    <property type="match status" value="1"/>
</dbReference>
<protein>
    <recommendedName>
        <fullName evidence="1">BTB domain-containing protein</fullName>
    </recommendedName>
</protein>
<dbReference type="Gene3D" id="3.30.710.10">
    <property type="entry name" value="Potassium Channel Kv1.1, Chain A"/>
    <property type="match status" value="1"/>
</dbReference>
<organism evidence="2 3">
    <name type="scientific">Zasmidium cellare ATCC 36951</name>
    <dbReference type="NCBI Taxonomy" id="1080233"/>
    <lineage>
        <taxon>Eukaryota</taxon>
        <taxon>Fungi</taxon>
        <taxon>Dikarya</taxon>
        <taxon>Ascomycota</taxon>
        <taxon>Pezizomycotina</taxon>
        <taxon>Dothideomycetes</taxon>
        <taxon>Dothideomycetidae</taxon>
        <taxon>Mycosphaerellales</taxon>
        <taxon>Mycosphaerellaceae</taxon>
        <taxon>Zasmidium</taxon>
    </lineage>
</organism>
<sequence>MAAGTGTKSWAELVRTRERARTPTYTFRTAARNSGGSMSLPSTPDLKPTGNDYDEIIRIKVGTGASSNCKTFDIHKGILKFYSGYFRAAISNIENGRFAESGDGVICLAEDQPHTFDKFKSWLYTRDVGSVVEEGDCNESDCSWKILCQLWCFGDQSWILLLQNEVLSTLHRRIARRNFTPTVELGYVYDNTGPQSALRRYMIHAVAMKFNEPKEVLEYDDRFTKEILLDLVAALLPKPTRINSLEFSRIDLCE</sequence>
<name>A0A6A6CD75_ZASCE</name>
<dbReference type="CDD" id="cd18186">
    <property type="entry name" value="BTB_POZ_ZBTB_KLHL-like"/>
    <property type="match status" value="1"/>
</dbReference>
<dbReference type="RefSeq" id="XP_033665572.1">
    <property type="nucleotide sequence ID" value="XM_033807533.1"/>
</dbReference>
<dbReference type="OrthoDB" id="194443at2759"/>
<dbReference type="InterPro" id="IPR000210">
    <property type="entry name" value="BTB/POZ_dom"/>
</dbReference>
<dbReference type="PROSITE" id="PS50097">
    <property type="entry name" value="BTB"/>
    <property type="match status" value="1"/>
</dbReference>
<proteinExistence type="predicted"/>
<dbReference type="EMBL" id="ML993603">
    <property type="protein sequence ID" value="KAF2164683.1"/>
    <property type="molecule type" value="Genomic_DNA"/>
</dbReference>
<keyword evidence="3" id="KW-1185">Reference proteome</keyword>
<reference evidence="2" key="1">
    <citation type="journal article" date="2020" name="Stud. Mycol.">
        <title>101 Dothideomycetes genomes: a test case for predicting lifestyles and emergence of pathogens.</title>
        <authorList>
            <person name="Haridas S."/>
            <person name="Albert R."/>
            <person name="Binder M."/>
            <person name="Bloem J."/>
            <person name="Labutti K."/>
            <person name="Salamov A."/>
            <person name="Andreopoulos B."/>
            <person name="Baker S."/>
            <person name="Barry K."/>
            <person name="Bills G."/>
            <person name="Bluhm B."/>
            <person name="Cannon C."/>
            <person name="Castanera R."/>
            <person name="Culley D."/>
            <person name="Daum C."/>
            <person name="Ezra D."/>
            <person name="Gonzalez J."/>
            <person name="Henrissat B."/>
            <person name="Kuo A."/>
            <person name="Liang C."/>
            <person name="Lipzen A."/>
            <person name="Lutzoni F."/>
            <person name="Magnuson J."/>
            <person name="Mondo S."/>
            <person name="Nolan M."/>
            <person name="Ohm R."/>
            <person name="Pangilinan J."/>
            <person name="Park H.-J."/>
            <person name="Ramirez L."/>
            <person name="Alfaro M."/>
            <person name="Sun H."/>
            <person name="Tritt A."/>
            <person name="Yoshinaga Y."/>
            <person name="Zwiers L.-H."/>
            <person name="Turgeon B."/>
            <person name="Goodwin S."/>
            <person name="Spatafora J."/>
            <person name="Crous P."/>
            <person name="Grigoriev I."/>
        </authorList>
    </citation>
    <scope>NUCLEOTIDE SEQUENCE</scope>
    <source>
        <strain evidence="2">ATCC 36951</strain>
    </source>
</reference>
<dbReference type="PANTHER" id="PTHR47843:SF2">
    <property type="entry name" value="BTB DOMAIN-CONTAINING PROTEIN"/>
    <property type="match status" value="1"/>
</dbReference>
<gene>
    <name evidence="2" type="ORF">M409DRAFT_25077</name>
</gene>
<evidence type="ECO:0000313" key="2">
    <source>
        <dbReference type="EMBL" id="KAF2164683.1"/>
    </source>
</evidence>
<dbReference type="GeneID" id="54560805"/>
<evidence type="ECO:0000259" key="1">
    <source>
        <dbReference type="PROSITE" id="PS50097"/>
    </source>
</evidence>
<dbReference type="Proteomes" id="UP000799537">
    <property type="component" value="Unassembled WGS sequence"/>
</dbReference>
<dbReference type="InterPro" id="IPR011333">
    <property type="entry name" value="SKP1/BTB/POZ_sf"/>
</dbReference>
<dbReference type="AlphaFoldDB" id="A0A6A6CD75"/>
<evidence type="ECO:0000313" key="3">
    <source>
        <dbReference type="Proteomes" id="UP000799537"/>
    </source>
</evidence>
<feature type="domain" description="BTB" evidence="1">
    <location>
        <begin position="53"/>
        <end position="128"/>
    </location>
</feature>
<accession>A0A6A6CD75</accession>
<dbReference type="PANTHER" id="PTHR47843">
    <property type="entry name" value="BTB DOMAIN-CONTAINING PROTEIN-RELATED"/>
    <property type="match status" value="1"/>
</dbReference>